<sequence length="150" mass="15687">MERRLAKAAGAGIIALPLVLGLSGPAHAETNPSCSSVTQIGTTAYVTTGGQTFASVKQFKGCNKNWAYLYVWEGYRSSHSSWHACTTIATTTAAGAGNHVQDVRCNSGKFTELWSSGAATLSDCTVAVGWIGYGPLPETGEPLGRTSVRC</sequence>
<keyword evidence="1" id="KW-0732">Signal</keyword>
<evidence type="ECO:0000313" key="3">
    <source>
        <dbReference type="Proteomes" id="UP000650628"/>
    </source>
</evidence>
<name>A0A8J3TRP5_9ACTN</name>
<protein>
    <recommendedName>
        <fullName evidence="4">Secreted protein</fullName>
    </recommendedName>
</protein>
<keyword evidence="3" id="KW-1185">Reference proteome</keyword>
<organism evidence="2 3">
    <name type="scientific">Planotetraspora mira</name>
    <dbReference type="NCBI Taxonomy" id="58121"/>
    <lineage>
        <taxon>Bacteria</taxon>
        <taxon>Bacillati</taxon>
        <taxon>Actinomycetota</taxon>
        <taxon>Actinomycetes</taxon>
        <taxon>Streptosporangiales</taxon>
        <taxon>Streptosporangiaceae</taxon>
        <taxon>Planotetraspora</taxon>
    </lineage>
</organism>
<gene>
    <name evidence="2" type="ORF">Pmi06nite_47450</name>
</gene>
<accession>A0A8J3TRP5</accession>
<proteinExistence type="predicted"/>
<evidence type="ECO:0000313" key="2">
    <source>
        <dbReference type="EMBL" id="GII31303.1"/>
    </source>
</evidence>
<reference evidence="2 3" key="1">
    <citation type="submission" date="2021-01" db="EMBL/GenBank/DDBJ databases">
        <title>Whole genome shotgun sequence of Planotetraspora mira NBRC 15435.</title>
        <authorList>
            <person name="Komaki H."/>
            <person name="Tamura T."/>
        </authorList>
    </citation>
    <scope>NUCLEOTIDE SEQUENCE [LARGE SCALE GENOMIC DNA]</scope>
    <source>
        <strain evidence="2 3">NBRC 15435</strain>
    </source>
</reference>
<comment type="caution">
    <text evidence="2">The sequence shown here is derived from an EMBL/GenBank/DDBJ whole genome shotgun (WGS) entry which is preliminary data.</text>
</comment>
<evidence type="ECO:0000256" key="1">
    <source>
        <dbReference type="SAM" id="SignalP"/>
    </source>
</evidence>
<dbReference type="EMBL" id="BOOO01000024">
    <property type="protein sequence ID" value="GII31303.1"/>
    <property type="molecule type" value="Genomic_DNA"/>
</dbReference>
<dbReference type="AlphaFoldDB" id="A0A8J3TRP5"/>
<dbReference type="RefSeq" id="WP_203955218.1">
    <property type="nucleotide sequence ID" value="NZ_BOOO01000024.1"/>
</dbReference>
<dbReference type="Proteomes" id="UP000650628">
    <property type="component" value="Unassembled WGS sequence"/>
</dbReference>
<evidence type="ECO:0008006" key="4">
    <source>
        <dbReference type="Google" id="ProtNLM"/>
    </source>
</evidence>
<feature type="chain" id="PRO_5035174130" description="Secreted protein" evidence="1">
    <location>
        <begin position="29"/>
        <end position="150"/>
    </location>
</feature>
<feature type="signal peptide" evidence="1">
    <location>
        <begin position="1"/>
        <end position="28"/>
    </location>
</feature>